<organism evidence="5 6">
    <name type="scientific">Aphidius gifuensis</name>
    <name type="common">Parasitoid wasp</name>
    <dbReference type="NCBI Taxonomy" id="684658"/>
    <lineage>
        <taxon>Eukaryota</taxon>
        <taxon>Metazoa</taxon>
        <taxon>Ecdysozoa</taxon>
        <taxon>Arthropoda</taxon>
        <taxon>Hexapoda</taxon>
        <taxon>Insecta</taxon>
        <taxon>Pterygota</taxon>
        <taxon>Neoptera</taxon>
        <taxon>Endopterygota</taxon>
        <taxon>Hymenoptera</taxon>
        <taxon>Apocrita</taxon>
        <taxon>Ichneumonoidea</taxon>
        <taxon>Braconidae</taxon>
        <taxon>Aphidiinae</taxon>
        <taxon>Aphidius</taxon>
    </lineage>
</organism>
<dbReference type="Pfam" id="PF16679">
    <property type="entry name" value="CDT1_C"/>
    <property type="match status" value="1"/>
</dbReference>
<dbReference type="SUPFAM" id="SSF46785">
    <property type="entry name" value="Winged helix' DNA-binding domain"/>
    <property type="match status" value="1"/>
</dbReference>
<keyword evidence="2" id="KW-0131">Cell cycle</keyword>
<feature type="compositionally biased region" description="Polar residues" evidence="3">
    <location>
        <begin position="1"/>
        <end position="11"/>
    </location>
</feature>
<evidence type="ECO:0000313" key="5">
    <source>
        <dbReference type="EMBL" id="KAF7995405.1"/>
    </source>
</evidence>
<feature type="region of interest" description="Disordered" evidence="3">
    <location>
        <begin position="512"/>
        <end position="542"/>
    </location>
</feature>
<dbReference type="GO" id="GO:0071163">
    <property type="term" value="P:DNA replication preinitiation complex assembly"/>
    <property type="evidence" value="ECO:0007669"/>
    <property type="project" value="InterPro"/>
</dbReference>
<keyword evidence="6" id="KW-1185">Reference proteome</keyword>
<dbReference type="PANTHER" id="PTHR28637">
    <property type="entry name" value="DNA REPLICATION FACTOR CDT1"/>
    <property type="match status" value="1"/>
</dbReference>
<dbReference type="InterPro" id="IPR014939">
    <property type="entry name" value="CDT1_Gemini-bd-like"/>
</dbReference>
<reference evidence="5 6" key="1">
    <citation type="submission" date="2020-08" db="EMBL/GenBank/DDBJ databases">
        <title>Aphidius gifuensis genome sequencing and assembly.</title>
        <authorList>
            <person name="Du Z."/>
        </authorList>
    </citation>
    <scope>NUCLEOTIDE SEQUENCE [LARGE SCALE GENOMIC DNA]</scope>
    <source>
        <strain evidence="5">YNYX2018</strain>
        <tissue evidence="5">Adults</tissue>
    </source>
</reference>
<feature type="region of interest" description="Disordered" evidence="3">
    <location>
        <begin position="208"/>
        <end position="228"/>
    </location>
</feature>
<evidence type="ECO:0000256" key="2">
    <source>
        <dbReference type="ARBA" id="ARBA00023306"/>
    </source>
</evidence>
<dbReference type="SMART" id="SM01075">
    <property type="entry name" value="CDT1"/>
    <property type="match status" value="1"/>
</dbReference>
<feature type="domain" description="CDT1 Geminin-binding" evidence="4">
    <location>
        <begin position="310"/>
        <end position="466"/>
    </location>
</feature>
<dbReference type="CDD" id="cd08767">
    <property type="entry name" value="Cdt1_c"/>
    <property type="match status" value="1"/>
</dbReference>
<feature type="compositionally biased region" description="Polar residues" evidence="3">
    <location>
        <begin position="135"/>
        <end position="158"/>
    </location>
</feature>
<dbReference type="AlphaFoldDB" id="A0A835CWE9"/>
<evidence type="ECO:0000259" key="4">
    <source>
        <dbReference type="SMART" id="SM01075"/>
    </source>
</evidence>
<name>A0A835CWE9_APHGI</name>
<feature type="region of interest" description="Disordered" evidence="3">
    <location>
        <begin position="134"/>
        <end position="161"/>
    </location>
</feature>
<comment type="caution">
    <text evidence="5">The sequence shown here is derived from an EMBL/GenBank/DDBJ whole genome shotgun (WGS) entry which is preliminary data.</text>
</comment>
<dbReference type="Gene3D" id="1.10.10.1420">
    <property type="entry name" value="DNA replication factor Cdt1, C-terminal WH domain"/>
    <property type="match status" value="1"/>
</dbReference>
<protein>
    <recommendedName>
        <fullName evidence="4">CDT1 Geminin-binding domain-containing protein</fullName>
    </recommendedName>
</protein>
<dbReference type="InterPro" id="IPR038090">
    <property type="entry name" value="Cdt1_C_WH_dom_sf"/>
</dbReference>
<dbReference type="GO" id="GO:0070182">
    <property type="term" value="F:DNA polymerase binding"/>
    <property type="evidence" value="ECO:0007669"/>
    <property type="project" value="TreeGrafter"/>
</dbReference>
<dbReference type="GO" id="GO:0000278">
    <property type="term" value="P:mitotic cell cycle"/>
    <property type="evidence" value="ECO:0007669"/>
    <property type="project" value="TreeGrafter"/>
</dbReference>
<dbReference type="GO" id="GO:0000076">
    <property type="term" value="P:DNA replication checkpoint signaling"/>
    <property type="evidence" value="ECO:0007669"/>
    <property type="project" value="TreeGrafter"/>
</dbReference>
<dbReference type="PANTHER" id="PTHR28637:SF1">
    <property type="entry name" value="DNA REPLICATION FACTOR CDT1"/>
    <property type="match status" value="1"/>
</dbReference>
<gene>
    <name evidence="5" type="ORF">HCN44_006512</name>
</gene>
<comment type="similarity">
    <text evidence="1">Belongs to the Cdt1 family.</text>
</comment>
<evidence type="ECO:0000256" key="3">
    <source>
        <dbReference type="SAM" id="MobiDB-lite"/>
    </source>
</evidence>
<proteinExistence type="inferred from homology"/>
<dbReference type="InterPro" id="IPR036390">
    <property type="entry name" value="WH_DNA-bd_sf"/>
</dbReference>
<dbReference type="InterPro" id="IPR032054">
    <property type="entry name" value="Cdt1_C"/>
</dbReference>
<evidence type="ECO:0000313" key="6">
    <source>
        <dbReference type="Proteomes" id="UP000639338"/>
    </source>
</evidence>
<accession>A0A835CWE9</accession>
<feature type="region of interest" description="Disordered" evidence="3">
    <location>
        <begin position="1"/>
        <end position="21"/>
    </location>
</feature>
<evidence type="ECO:0000256" key="1">
    <source>
        <dbReference type="ARBA" id="ARBA00008356"/>
    </source>
</evidence>
<dbReference type="InterPro" id="IPR045173">
    <property type="entry name" value="Cdt1"/>
</dbReference>
<dbReference type="GO" id="GO:0003677">
    <property type="term" value="F:DNA binding"/>
    <property type="evidence" value="ECO:0007669"/>
    <property type="project" value="InterPro"/>
</dbReference>
<dbReference type="GO" id="GO:0005634">
    <property type="term" value="C:nucleus"/>
    <property type="evidence" value="ECO:0007669"/>
    <property type="project" value="TreeGrafter"/>
</dbReference>
<dbReference type="Pfam" id="PF08839">
    <property type="entry name" value="CDT1"/>
    <property type="match status" value="1"/>
</dbReference>
<feature type="compositionally biased region" description="Low complexity" evidence="3">
    <location>
        <begin position="512"/>
        <end position="521"/>
    </location>
</feature>
<dbReference type="OrthoDB" id="341730at2759"/>
<dbReference type="GO" id="GO:0030174">
    <property type="term" value="P:regulation of DNA-templated DNA replication initiation"/>
    <property type="evidence" value="ECO:0007669"/>
    <property type="project" value="InterPro"/>
</dbReference>
<dbReference type="EMBL" id="JACMRX010000002">
    <property type="protein sequence ID" value="KAF7995405.1"/>
    <property type="molecule type" value="Genomic_DNA"/>
</dbReference>
<dbReference type="CDD" id="cd08674">
    <property type="entry name" value="Cdt1_m"/>
    <property type="match status" value="1"/>
</dbReference>
<sequence>MSQPSVTSYFNTRKRGASDDIRGKSKVLILDNDKGSIISEVKSTRPSSPSITKLKSSVVRNIQFDTNKSSSSPSSPAAAARPKMMTRLRATKTRKVSVEDGQVDIRESFLKMNEQLNNKEPVIVPFEKCGLLSPRKNTTPTKRQITNEQSSIGSTTPKKSTDLIDKLAKQEMSLGEIKKRLNKSSRLAELKARIDRFKECDQKLSQIIEKKNKHEQNDDDGDDDNLKPVKLKKFGKIEVEVPLSPQKISRSPMKTPTKKNNYLLSSASPQRRLLFEPKETPSSPVKSSPTKVQAYQRYQCLTEKEKALPLPYNYKFLAEVFRGIDTIAAMLFNRKEVITFTKLKPGVQQLLRRNISLEHLAQIQHLYPDAFSLKQEKVKTFDCSSKEQYELCLTPMINDTNLTSTIQLERRRIFFNILIDRVRDEHEKFLLNLEPPMIVPKDKINRWHPEFDVESCGKIEEADLPKPPAAQKHHSAQDVLEKAKNYFGCNSRMEEALERLAQKKAAAAAASSSNDSSVLLANGSNNNDPSVVDTPPATPTCNKQVVDKKLKGIPKALLEKIRAKQAAKALDAMTRTPKQDITATRHSRLPEMAKILHNIFVTESKKTLNLNFVIEKLDNSYRTKLSSNELEEHIKLICEKIPGWMDFRIVRKIVYLHLDYDLSLAKNISKLEGIANSLLRV</sequence>
<dbReference type="Proteomes" id="UP000639338">
    <property type="component" value="Unassembled WGS sequence"/>
</dbReference>